<reference evidence="2" key="1">
    <citation type="journal article" date="2014" name="Int. J. Syst. Evol. Microbiol.">
        <title>Complete genome sequence of Corynebacterium casei LMG S-19264T (=DSM 44701T), isolated from a smear-ripened cheese.</title>
        <authorList>
            <consortium name="US DOE Joint Genome Institute (JGI-PGF)"/>
            <person name="Walter F."/>
            <person name="Albersmeier A."/>
            <person name="Kalinowski J."/>
            <person name="Ruckert C."/>
        </authorList>
    </citation>
    <scope>NUCLEOTIDE SEQUENCE</scope>
    <source>
        <strain evidence="2">CCM 7905</strain>
    </source>
</reference>
<sequence>MTTPGTTTPWATAPTRRGSLMVASAAPESFWLDRPERPDPRPRAVGEVSADLVVVGGGFTGLWTAVQAAEENPGRSIVLLEGGRIGDGASGRNGGFCSASLTHGLGNGMDRYADELPTLLRMGTETLDAIESTCAHLGIEADFERTGELDIANFPYQVDELRELVDDARGLGQAMEFLDAADIASRVTSPRALGGAFDPDVIMVDPGKLVWGLAAAAERLGVRVYENSRVTSLAQRGDRIRLTTGYAVVTASKVVMATAATTPVLRKLRHWIVPVWDHSIMTEPLTQEQLDSIGWSGREGLADGGHRFHYFRLTADNRILFGGWDAHYFYGNDTDPRHQQDPDAFALLAEHLLQYFPSLVGLEASHAWGGSIDTCSRFSAFWDVSMNGRVVSVLGFTGLGVGASHFGARTALDLVDGLDTERTRLNMVRTKPLPFPPEPLRWIGITITRNAFARADRNEGKSGLWLRAMNKVGLGFDS</sequence>
<dbReference type="InterPro" id="IPR036188">
    <property type="entry name" value="FAD/NAD-bd_sf"/>
</dbReference>
<reference evidence="2" key="2">
    <citation type="submission" date="2020-09" db="EMBL/GenBank/DDBJ databases">
        <authorList>
            <person name="Sun Q."/>
            <person name="Sedlacek I."/>
        </authorList>
    </citation>
    <scope>NUCLEOTIDE SEQUENCE</scope>
    <source>
        <strain evidence="2">CCM 7905</strain>
    </source>
</reference>
<protein>
    <submittedName>
        <fullName evidence="2">Oxidoreductase</fullName>
    </submittedName>
</protein>
<dbReference type="EMBL" id="BMCU01000003">
    <property type="protein sequence ID" value="GGG13259.1"/>
    <property type="molecule type" value="Genomic_DNA"/>
</dbReference>
<dbReference type="AlphaFoldDB" id="A0A917FY00"/>
<dbReference type="Proteomes" id="UP000654257">
    <property type="component" value="Unassembled WGS sequence"/>
</dbReference>
<evidence type="ECO:0000313" key="3">
    <source>
        <dbReference type="Proteomes" id="UP000654257"/>
    </source>
</evidence>
<name>A0A917FY00_9NOCA</name>
<keyword evidence="3" id="KW-1185">Reference proteome</keyword>
<dbReference type="Pfam" id="PF01266">
    <property type="entry name" value="DAO"/>
    <property type="match status" value="1"/>
</dbReference>
<gene>
    <name evidence="2" type="ORF">GCM10007304_29070</name>
</gene>
<evidence type="ECO:0000259" key="1">
    <source>
        <dbReference type="Pfam" id="PF01266"/>
    </source>
</evidence>
<dbReference type="InterPro" id="IPR006076">
    <property type="entry name" value="FAD-dep_OxRdtase"/>
</dbReference>
<feature type="domain" description="FAD dependent oxidoreductase" evidence="1">
    <location>
        <begin position="51"/>
        <end position="411"/>
    </location>
</feature>
<accession>A0A917FY00</accession>
<dbReference type="PANTHER" id="PTHR13847:SF281">
    <property type="entry name" value="FAD DEPENDENT OXIDOREDUCTASE DOMAIN-CONTAINING PROTEIN"/>
    <property type="match status" value="1"/>
</dbReference>
<dbReference type="SUPFAM" id="SSF51905">
    <property type="entry name" value="FAD/NAD(P)-binding domain"/>
    <property type="match status" value="1"/>
</dbReference>
<dbReference type="RefSeq" id="WP_188545575.1">
    <property type="nucleotide sequence ID" value="NZ_BMCU01000003.1"/>
</dbReference>
<dbReference type="GO" id="GO:0005737">
    <property type="term" value="C:cytoplasm"/>
    <property type="evidence" value="ECO:0007669"/>
    <property type="project" value="TreeGrafter"/>
</dbReference>
<dbReference type="PANTHER" id="PTHR13847">
    <property type="entry name" value="SARCOSINE DEHYDROGENASE-RELATED"/>
    <property type="match status" value="1"/>
</dbReference>
<proteinExistence type="predicted"/>
<organism evidence="2 3">
    <name type="scientific">Rhodococcoides trifolii</name>
    <dbReference type="NCBI Taxonomy" id="908250"/>
    <lineage>
        <taxon>Bacteria</taxon>
        <taxon>Bacillati</taxon>
        <taxon>Actinomycetota</taxon>
        <taxon>Actinomycetes</taxon>
        <taxon>Mycobacteriales</taxon>
        <taxon>Nocardiaceae</taxon>
        <taxon>Rhodococcoides</taxon>
    </lineage>
</organism>
<comment type="caution">
    <text evidence="2">The sequence shown here is derived from an EMBL/GenBank/DDBJ whole genome shotgun (WGS) entry which is preliminary data.</text>
</comment>
<evidence type="ECO:0000313" key="2">
    <source>
        <dbReference type="EMBL" id="GGG13259.1"/>
    </source>
</evidence>
<dbReference type="Gene3D" id="3.50.50.60">
    <property type="entry name" value="FAD/NAD(P)-binding domain"/>
    <property type="match status" value="1"/>
</dbReference>
<dbReference type="Gene3D" id="3.30.9.10">
    <property type="entry name" value="D-Amino Acid Oxidase, subunit A, domain 2"/>
    <property type="match status" value="1"/>
</dbReference>